<sequence>MDDLSVLNIYDTFFTSFANIDQDTFYKTIFTSMFMDNMHYKVHYPNIAKQETSITHLSYSEFTMRPMFFIYMIFSTISDGHKTNQKTTEDSED</sequence>
<name>J0R4B6_9HYPH</name>
<dbReference type="EMBL" id="AIMB01000007">
    <property type="protein sequence ID" value="EJF90484.1"/>
    <property type="molecule type" value="Genomic_DNA"/>
</dbReference>
<dbReference type="Proteomes" id="UP000008952">
    <property type="component" value="Unassembled WGS sequence"/>
</dbReference>
<organism evidence="1 2">
    <name type="scientific">Bartonella tamiae Th239</name>
    <dbReference type="NCBI Taxonomy" id="1094558"/>
    <lineage>
        <taxon>Bacteria</taxon>
        <taxon>Pseudomonadati</taxon>
        <taxon>Pseudomonadota</taxon>
        <taxon>Alphaproteobacteria</taxon>
        <taxon>Hyphomicrobiales</taxon>
        <taxon>Bartonellaceae</taxon>
        <taxon>Bartonella</taxon>
    </lineage>
</organism>
<proteinExistence type="predicted"/>
<comment type="caution">
    <text evidence="1">The sequence shown here is derived from an EMBL/GenBank/DDBJ whole genome shotgun (WGS) entry which is preliminary data.</text>
</comment>
<dbReference type="AlphaFoldDB" id="J0R4B6"/>
<keyword evidence="2" id="KW-1185">Reference proteome</keyword>
<accession>J0R4B6</accession>
<gene>
    <name evidence="1" type="ORF">ME5_00885</name>
</gene>
<evidence type="ECO:0000313" key="1">
    <source>
        <dbReference type="EMBL" id="EJF90484.1"/>
    </source>
</evidence>
<dbReference type="PATRIC" id="fig|1094558.3.peg.971"/>
<evidence type="ECO:0000313" key="2">
    <source>
        <dbReference type="Proteomes" id="UP000008952"/>
    </source>
</evidence>
<reference evidence="1 2" key="1">
    <citation type="submission" date="2012-03" db="EMBL/GenBank/DDBJ databases">
        <title>The Genome Sequence of Bartonella tamiae Th239.</title>
        <authorList>
            <consortium name="The Broad Institute Genome Sequencing Platform"/>
            <consortium name="The Broad Institute Genome Sequencing Center for Infectious Disease"/>
            <person name="Feldgarden M."/>
            <person name="Kirby J."/>
            <person name="Kosoy M."/>
            <person name="Birtles R."/>
            <person name="Probert W.S."/>
            <person name="Chiaraviglio L."/>
            <person name="Young S.K."/>
            <person name="Zeng Q."/>
            <person name="Gargeya S."/>
            <person name="Fitzgerald M."/>
            <person name="Haas B."/>
            <person name="Abouelleil A."/>
            <person name="Alvarado L."/>
            <person name="Arachchi H.M."/>
            <person name="Berlin A."/>
            <person name="Chapman S.B."/>
            <person name="Gearin G."/>
            <person name="Goldberg J."/>
            <person name="Griggs A."/>
            <person name="Gujja S."/>
            <person name="Hansen M."/>
            <person name="Heiman D."/>
            <person name="Howarth C."/>
            <person name="Larimer J."/>
            <person name="Lui A."/>
            <person name="MacDonald P.J.P."/>
            <person name="McCowen C."/>
            <person name="Montmayeur A."/>
            <person name="Murphy C."/>
            <person name="Neiman D."/>
            <person name="Pearson M."/>
            <person name="Priest M."/>
            <person name="Roberts A."/>
            <person name="Saif S."/>
            <person name="Shea T."/>
            <person name="Sisk P."/>
            <person name="Stolte C."/>
            <person name="Sykes S."/>
            <person name="Wortman J."/>
            <person name="Nusbaum C."/>
            <person name="Birren B."/>
        </authorList>
    </citation>
    <scope>NUCLEOTIDE SEQUENCE [LARGE SCALE GENOMIC DNA]</scope>
    <source>
        <strain evidence="1 2">Th239</strain>
    </source>
</reference>
<protein>
    <submittedName>
        <fullName evidence="1">Uncharacterized protein</fullName>
    </submittedName>
</protein>
<dbReference type="HOGENOM" id="CLU_2393848_0_0_5"/>
<dbReference type="RefSeq" id="WP_008038853.1">
    <property type="nucleotide sequence ID" value="NZ_JH725147.1"/>
</dbReference>